<dbReference type="PANTHER" id="PTHR43563:SF1">
    <property type="entry name" value="AMINE OXIDASE [FLAVIN-CONTAINING] B"/>
    <property type="match status" value="1"/>
</dbReference>
<dbReference type="SUPFAM" id="SSF54373">
    <property type="entry name" value="FAD-linked reductases, C-terminal domain"/>
    <property type="match status" value="1"/>
</dbReference>
<dbReference type="RefSeq" id="WP_188482526.1">
    <property type="nucleotide sequence ID" value="NZ_BMFC01000006.1"/>
</dbReference>
<dbReference type="SUPFAM" id="SSF51905">
    <property type="entry name" value="FAD/NAD(P)-binding domain"/>
    <property type="match status" value="1"/>
</dbReference>
<dbReference type="InterPro" id="IPR036188">
    <property type="entry name" value="FAD/NAD-bd_sf"/>
</dbReference>
<dbReference type="Gene3D" id="3.50.50.60">
    <property type="entry name" value="FAD/NAD(P)-binding domain"/>
    <property type="match status" value="2"/>
</dbReference>
<dbReference type="PANTHER" id="PTHR43563">
    <property type="entry name" value="AMINE OXIDASE"/>
    <property type="match status" value="1"/>
</dbReference>
<dbReference type="EMBL" id="BMFC01000006">
    <property type="protein sequence ID" value="GGC08382.1"/>
    <property type="molecule type" value="Genomic_DNA"/>
</dbReference>
<evidence type="ECO:0000259" key="2">
    <source>
        <dbReference type="Pfam" id="PF01593"/>
    </source>
</evidence>
<sequence length="348" mass="36360">MTRNVAIIGGGLTGLALADALRAAGVGFRLFEARDRLGGRISTARVDAQWFDLGPSWFWPGQPRMATLVQRLGLEVIPQFADGAQLYETAQGEVIRDRGFASMQGSLRLRGGMGAIVNALAAGLPEGSVVTGRAVRSVSGTGVIAFADGVQREFDRVVLALPPRVASDLRFAPDLPPLVQAALRGIPTWMAGHAKFVAVYDQPFWREDGLSGDASSQLGPLVEIHDASAGTGGALFGFLGVPAAARAGQRDAVIAASLAQLERVFGPRAASPVAVFYTDWAEEVGTAVAADHAPLRHHPVYGRPAALQGAPDSRVFFASSELAPEMGGYLEGALAAAEEAALWVLNGG</sequence>
<comment type="caution">
    <text evidence="3">The sequence shown here is derived from an EMBL/GenBank/DDBJ whole genome shotgun (WGS) entry which is preliminary data.</text>
</comment>
<name>A0ABQ1KX99_9RHOB</name>
<feature type="domain" description="Amine oxidase" evidence="2">
    <location>
        <begin position="97"/>
        <end position="341"/>
    </location>
</feature>
<accession>A0ABQ1KX99</accession>
<evidence type="ECO:0000313" key="3">
    <source>
        <dbReference type="EMBL" id="GGC08382.1"/>
    </source>
</evidence>
<gene>
    <name evidence="3" type="ORF">GCM10011363_26390</name>
</gene>
<feature type="domain" description="Amine oxidase" evidence="2">
    <location>
        <begin position="12"/>
        <end position="86"/>
    </location>
</feature>
<comment type="similarity">
    <text evidence="1">Belongs to the flavin monoamine oxidase family.</text>
</comment>
<reference evidence="4" key="1">
    <citation type="journal article" date="2019" name="Int. J. Syst. Evol. Microbiol.">
        <title>The Global Catalogue of Microorganisms (GCM) 10K type strain sequencing project: providing services to taxonomists for standard genome sequencing and annotation.</title>
        <authorList>
            <consortium name="The Broad Institute Genomics Platform"/>
            <consortium name="The Broad Institute Genome Sequencing Center for Infectious Disease"/>
            <person name="Wu L."/>
            <person name="Ma J."/>
        </authorList>
    </citation>
    <scope>NUCLEOTIDE SEQUENCE [LARGE SCALE GENOMIC DNA]</scope>
    <source>
        <strain evidence="4">CGMCC 1.12478</strain>
    </source>
</reference>
<dbReference type="InterPro" id="IPR002937">
    <property type="entry name" value="Amino_oxidase"/>
</dbReference>
<dbReference type="Proteomes" id="UP000645462">
    <property type="component" value="Unassembled WGS sequence"/>
</dbReference>
<organism evidence="3 4">
    <name type="scientific">Marivita lacus</name>
    <dbReference type="NCBI Taxonomy" id="1323742"/>
    <lineage>
        <taxon>Bacteria</taxon>
        <taxon>Pseudomonadati</taxon>
        <taxon>Pseudomonadota</taxon>
        <taxon>Alphaproteobacteria</taxon>
        <taxon>Rhodobacterales</taxon>
        <taxon>Roseobacteraceae</taxon>
        <taxon>Marivita</taxon>
    </lineage>
</organism>
<keyword evidence="4" id="KW-1185">Reference proteome</keyword>
<protein>
    <recommendedName>
        <fullName evidence="2">Amine oxidase domain-containing protein</fullName>
    </recommendedName>
</protein>
<dbReference type="Pfam" id="PF01593">
    <property type="entry name" value="Amino_oxidase"/>
    <property type="match status" value="2"/>
</dbReference>
<evidence type="ECO:0000256" key="1">
    <source>
        <dbReference type="ARBA" id="ARBA00005995"/>
    </source>
</evidence>
<dbReference type="InterPro" id="IPR050703">
    <property type="entry name" value="Flavin_MAO"/>
</dbReference>
<evidence type="ECO:0000313" key="4">
    <source>
        <dbReference type="Proteomes" id="UP000645462"/>
    </source>
</evidence>
<proteinExistence type="inferred from homology"/>